<dbReference type="PROSITE" id="PS51462">
    <property type="entry name" value="NUDIX"/>
    <property type="match status" value="1"/>
</dbReference>
<dbReference type="PANTHER" id="PTHR11839">
    <property type="entry name" value="UDP/ADP-SUGAR PYROPHOSPHATASE"/>
    <property type="match status" value="1"/>
</dbReference>
<comment type="cofactor">
    <cofactor evidence="1">
        <name>Mg(2+)</name>
        <dbReference type="ChEBI" id="CHEBI:18420"/>
    </cofactor>
</comment>
<evidence type="ECO:0000259" key="3">
    <source>
        <dbReference type="PROSITE" id="PS51462"/>
    </source>
</evidence>
<dbReference type="InterPro" id="IPR020084">
    <property type="entry name" value="NUDIX_hydrolase_CS"/>
</dbReference>
<dbReference type="Gene3D" id="3.90.79.10">
    <property type="entry name" value="Nucleoside Triphosphate Pyrophosphohydrolase"/>
    <property type="match status" value="1"/>
</dbReference>
<dbReference type="GO" id="GO:0016787">
    <property type="term" value="F:hydrolase activity"/>
    <property type="evidence" value="ECO:0007669"/>
    <property type="project" value="UniProtKB-KW"/>
</dbReference>
<sequence>MEEKTVEREIIYEGKVFNVEKHVVSLPNGNTSIRELVYHNGAVAIIAFDEKGDLLVVEQYRKAFEQLSIEIPAGKLEKDEDPIACAGRELKEETGYTANELTHVFDFYGAPGFCSERVHIYEATGLTAGQRQLDADEFLENRTLTLEQAIELVENGTIVDAKTIMAIQHWHIRTLKSF</sequence>
<dbReference type="InterPro" id="IPR000086">
    <property type="entry name" value="NUDIX_hydrolase_dom"/>
</dbReference>
<dbReference type="CDD" id="cd03424">
    <property type="entry name" value="NUDIX_ADPRase_Nudt5_UGPPase_Nudt14"/>
    <property type="match status" value="1"/>
</dbReference>
<dbReference type="EMBL" id="JASBQV010000008">
    <property type="protein sequence ID" value="MDI3234725.1"/>
    <property type="molecule type" value="Genomic_DNA"/>
</dbReference>
<dbReference type="EC" id="3.6.-.-" evidence="4"/>
<accession>A0ABT6R1A1</accession>
<evidence type="ECO:0000256" key="2">
    <source>
        <dbReference type="ARBA" id="ARBA00022801"/>
    </source>
</evidence>
<dbReference type="SUPFAM" id="SSF55811">
    <property type="entry name" value="Nudix"/>
    <property type="match status" value="1"/>
</dbReference>
<dbReference type="InterPro" id="IPR015797">
    <property type="entry name" value="NUDIX_hydrolase-like_dom_sf"/>
</dbReference>
<name>A0ABT6R1A1_9BACL</name>
<organism evidence="4 5">
    <name type="scientific">Exiguobacterium antarcticum</name>
    <dbReference type="NCBI Taxonomy" id="132920"/>
    <lineage>
        <taxon>Bacteria</taxon>
        <taxon>Bacillati</taxon>
        <taxon>Bacillota</taxon>
        <taxon>Bacilli</taxon>
        <taxon>Bacillales</taxon>
        <taxon>Bacillales Family XII. Incertae Sedis</taxon>
        <taxon>Exiguobacterium</taxon>
    </lineage>
</organism>
<feature type="domain" description="Nudix hydrolase" evidence="3">
    <location>
        <begin position="38"/>
        <end position="166"/>
    </location>
</feature>
<keyword evidence="5" id="KW-1185">Reference proteome</keyword>
<dbReference type="PANTHER" id="PTHR11839:SF18">
    <property type="entry name" value="NUDIX HYDROLASE DOMAIN-CONTAINING PROTEIN"/>
    <property type="match status" value="1"/>
</dbReference>
<reference evidence="4 5" key="1">
    <citation type="submission" date="2023-04" db="EMBL/GenBank/DDBJ databases">
        <title>Antarctic isolates genomes.</title>
        <authorList>
            <person name="Dimov S.G."/>
        </authorList>
    </citation>
    <scope>NUCLEOTIDE SEQUENCE [LARGE SCALE GENOMIC DNA]</scope>
    <source>
        <strain evidence="4 5">AL19</strain>
    </source>
</reference>
<comment type="caution">
    <text evidence="4">The sequence shown here is derived from an EMBL/GenBank/DDBJ whole genome shotgun (WGS) entry which is preliminary data.</text>
</comment>
<dbReference type="RefSeq" id="WP_026831107.1">
    <property type="nucleotide sequence ID" value="NZ_JANJYY010000017.1"/>
</dbReference>
<evidence type="ECO:0000313" key="5">
    <source>
        <dbReference type="Proteomes" id="UP001243286"/>
    </source>
</evidence>
<evidence type="ECO:0000256" key="1">
    <source>
        <dbReference type="ARBA" id="ARBA00001946"/>
    </source>
</evidence>
<dbReference type="Proteomes" id="UP001243286">
    <property type="component" value="Unassembled WGS sequence"/>
</dbReference>
<proteinExistence type="predicted"/>
<gene>
    <name evidence="4" type="ORF">QK289_06870</name>
</gene>
<evidence type="ECO:0000313" key="4">
    <source>
        <dbReference type="EMBL" id="MDI3234725.1"/>
    </source>
</evidence>
<dbReference type="PROSITE" id="PS00893">
    <property type="entry name" value="NUDIX_BOX"/>
    <property type="match status" value="1"/>
</dbReference>
<protein>
    <submittedName>
        <fullName evidence="4">NUDIX hydrolase</fullName>
        <ecNumber evidence="4">3.6.-.-</ecNumber>
    </submittedName>
</protein>
<keyword evidence="2 4" id="KW-0378">Hydrolase</keyword>
<dbReference type="Pfam" id="PF00293">
    <property type="entry name" value="NUDIX"/>
    <property type="match status" value="1"/>
</dbReference>